<dbReference type="EMBL" id="JACHHZ010000001">
    <property type="protein sequence ID" value="MBB6092198.1"/>
    <property type="molecule type" value="Genomic_DNA"/>
</dbReference>
<evidence type="ECO:0000256" key="1">
    <source>
        <dbReference type="ARBA" id="ARBA00005495"/>
    </source>
</evidence>
<dbReference type="GO" id="GO:0016846">
    <property type="term" value="F:carbon-sulfur lyase activity"/>
    <property type="evidence" value="ECO:0007669"/>
    <property type="project" value="InterPro"/>
</dbReference>
<dbReference type="Proteomes" id="UP000588068">
    <property type="component" value="Unassembled WGS sequence"/>
</dbReference>
<keyword evidence="4" id="KW-0456">Lyase</keyword>
<dbReference type="InterPro" id="IPR011057">
    <property type="entry name" value="Mss4-like_sf"/>
</dbReference>
<gene>
    <name evidence="6" type="ORF">HNQ60_001044</name>
</gene>
<organism evidence="6 7">
    <name type="scientific">Povalibacter uvarum</name>
    <dbReference type="NCBI Taxonomy" id="732238"/>
    <lineage>
        <taxon>Bacteria</taxon>
        <taxon>Pseudomonadati</taxon>
        <taxon>Pseudomonadota</taxon>
        <taxon>Gammaproteobacteria</taxon>
        <taxon>Steroidobacterales</taxon>
        <taxon>Steroidobacteraceae</taxon>
        <taxon>Povalibacter</taxon>
    </lineage>
</organism>
<keyword evidence="7" id="KW-1185">Reference proteome</keyword>
<proteinExistence type="inferred from homology"/>
<sequence>MTSAARAPTQGTCLCGAVRYEIDGPFTMVVHCHCSMCRKHHGGSFATFAAAPLMGFRWISGADHITVHESSEKGRRYSCKTCGSVTPMVMKELDQVIVPAGNLEGSPDIQPSAHWFVTSKAPWHTITDSLPQHEEYPEEFGITGVTRTPVEPRPGIVAGSCLCGDVAYEVSGPFLRMVNCHCTRCRRGRSSAHATNLVCKIDHLRLVRGEGNVVRYKVPDARFFTVGFCRRCGGAAPHVSAERGIALIPAGSLDCDPGLRPQAHIFVKSGANWFRITDDLPQFAEAMP</sequence>
<dbReference type="InterPro" id="IPR006913">
    <property type="entry name" value="CENP-V/GFA"/>
</dbReference>
<dbReference type="Gene3D" id="3.90.1590.10">
    <property type="entry name" value="glutathione-dependent formaldehyde- activating enzyme (gfa)"/>
    <property type="match status" value="2"/>
</dbReference>
<evidence type="ECO:0000259" key="5">
    <source>
        <dbReference type="PROSITE" id="PS51891"/>
    </source>
</evidence>
<evidence type="ECO:0000256" key="4">
    <source>
        <dbReference type="ARBA" id="ARBA00023239"/>
    </source>
</evidence>
<accession>A0A841HIZ6</accession>
<evidence type="ECO:0000313" key="7">
    <source>
        <dbReference type="Proteomes" id="UP000588068"/>
    </source>
</evidence>
<dbReference type="SUPFAM" id="SSF51316">
    <property type="entry name" value="Mss4-like"/>
    <property type="match status" value="2"/>
</dbReference>
<dbReference type="PANTHER" id="PTHR33337:SF40">
    <property type="entry name" value="CENP-V_GFA DOMAIN-CONTAINING PROTEIN-RELATED"/>
    <property type="match status" value="1"/>
</dbReference>
<dbReference type="GO" id="GO:0046872">
    <property type="term" value="F:metal ion binding"/>
    <property type="evidence" value="ECO:0007669"/>
    <property type="project" value="UniProtKB-KW"/>
</dbReference>
<dbReference type="RefSeq" id="WP_184329941.1">
    <property type="nucleotide sequence ID" value="NZ_JACHHZ010000001.1"/>
</dbReference>
<evidence type="ECO:0000256" key="3">
    <source>
        <dbReference type="ARBA" id="ARBA00022833"/>
    </source>
</evidence>
<keyword evidence="3" id="KW-0862">Zinc</keyword>
<protein>
    <recommendedName>
        <fullName evidence="5">CENP-V/GFA domain-containing protein</fullName>
    </recommendedName>
</protein>
<comment type="similarity">
    <text evidence="1">Belongs to the Gfa family.</text>
</comment>
<feature type="domain" description="CENP-V/GFA" evidence="5">
    <location>
        <begin position="9"/>
        <end position="124"/>
    </location>
</feature>
<evidence type="ECO:0000256" key="2">
    <source>
        <dbReference type="ARBA" id="ARBA00022723"/>
    </source>
</evidence>
<dbReference type="AlphaFoldDB" id="A0A841HIZ6"/>
<dbReference type="Pfam" id="PF04828">
    <property type="entry name" value="GFA"/>
    <property type="match status" value="2"/>
</dbReference>
<dbReference type="PANTHER" id="PTHR33337">
    <property type="entry name" value="GFA DOMAIN-CONTAINING PROTEIN"/>
    <property type="match status" value="1"/>
</dbReference>
<feature type="domain" description="CENP-V/GFA" evidence="5">
    <location>
        <begin position="157"/>
        <end position="263"/>
    </location>
</feature>
<reference evidence="6 7" key="1">
    <citation type="submission" date="2020-08" db="EMBL/GenBank/DDBJ databases">
        <title>Genomic Encyclopedia of Type Strains, Phase IV (KMG-IV): sequencing the most valuable type-strain genomes for metagenomic binning, comparative biology and taxonomic classification.</title>
        <authorList>
            <person name="Goeker M."/>
        </authorList>
    </citation>
    <scope>NUCLEOTIDE SEQUENCE [LARGE SCALE GENOMIC DNA]</scope>
    <source>
        <strain evidence="6 7">DSM 26723</strain>
    </source>
</reference>
<dbReference type="PROSITE" id="PS51891">
    <property type="entry name" value="CENP_V_GFA"/>
    <property type="match status" value="2"/>
</dbReference>
<comment type="caution">
    <text evidence="6">The sequence shown here is derived from an EMBL/GenBank/DDBJ whole genome shotgun (WGS) entry which is preliminary data.</text>
</comment>
<evidence type="ECO:0000313" key="6">
    <source>
        <dbReference type="EMBL" id="MBB6092198.1"/>
    </source>
</evidence>
<keyword evidence="2" id="KW-0479">Metal-binding</keyword>
<name>A0A841HIZ6_9GAMM</name>